<name>A0ABS4UNA4_9ACTN</name>
<dbReference type="Proteomes" id="UP000755585">
    <property type="component" value="Unassembled WGS sequence"/>
</dbReference>
<evidence type="ECO:0000313" key="2">
    <source>
        <dbReference type="EMBL" id="MBP2353104.1"/>
    </source>
</evidence>
<sequence length="32" mass="3451">MCTFLGALDAEGLADDTPAATENRTQPRIADW</sequence>
<gene>
    <name evidence="2" type="ORF">JOF29_004187</name>
</gene>
<organism evidence="2 3">
    <name type="scientific">Kribbella aluminosa</name>
    <dbReference type="NCBI Taxonomy" id="416017"/>
    <lineage>
        <taxon>Bacteria</taxon>
        <taxon>Bacillati</taxon>
        <taxon>Actinomycetota</taxon>
        <taxon>Actinomycetes</taxon>
        <taxon>Propionibacteriales</taxon>
        <taxon>Kribbellaceae</taxon>
        <taxon>Kribbella</taxon>
    </lineage>
</organism>
<evidence type="ECO:0000313" key="3">
    <source>
        <dbReference type="Proteomes" id="UP000755585"/>
    </source>
</evidence>
<keyword evidence="3" id="KW-1185">Reference proteome</keyword>
<comment type="caution">
    <text evidence="2">The sequence shown here is derived from an EMBL/GenBank/DDBJ whole genome shotgun (WGS) entry which is preliminary data.</text>
</comment>
<proteinExistence type="predicted"/>
<evidence type="ECO:0000256" key="1">
    <source>
        <dbReference type="SAM" id="MobiDB-lite"/>
    </source>
</evidence>
<accession>A0ABS4UNA4</accession>
<reference evidence="2 3" key="1">
    <citation type="submission" date="2021-03" db="EMBL/GenBank/DDBJ databases">
        <title>Sequencing the genomes of 1000 actinobacteria strains.</title>
        <authorList>
            <person name="Klenk H.-P."/>
        </authorList>
    </citation>
    <scope>NUCLEOTIDE SEQUENCE [LARGE SCALE GENOMIC DNA]</scope>
    <source>
        <strain evidence="2 3">DSM 18824</strain>
    </source>
</reference>
<dbReference type="EMBL" id="JAGINT010000001">
    <property type="protein sequence ID" value="MBP2353104.1"/>
    <property type="molecule type" value="Genomic_DNA"/>
</dbReference>
<protein>
    <submittedName>
        <fullName evidence="2">Uncharacterized protein</fullName>
    </submittedName>
</protein>
<feature type="region of interest" description="Disordered" evidence="1">
    <location>
        <begin position="12"/>
        <end position="32"/>
    </location>
</feature>